<dbReference type="InterPro" id="IPR006035">
    <property type="entry name" value="Ureohydrolase"/>
</dbReference>
<evidence type="ECO:0000256" key="3">
    <source>
        <dbReference type="PROSITE-ProRule" id="PRU00742"/>
    </source>
</evidence>
<dbReference type="CDD" id="cd09988">
    <property type="entry name" value="Formimidoylglutamase"/>
    <property type="match status" value="1"/>
</dbReference>
<dbReference type="SUPFAM" id="SSF52768">
    <property type="entry name" value="Arginase/deacetylase"/>
    <property type="match status" value="1"/>
</dbReference>
<evidence type="ECO:0000313" key="4">
    <source>
        <dbReference type="EMBL" id="TWW02342.1"/>
    </source>
</evidence>
<name>A0A5C6LZU5_9BACT</name>
<evidence type="ECO:0000256" key="2">
    <source>
        <dbReference type="ARBA" id="ARBA00022801"/>
    </source>
</evidence>
<sequence length="385" mass="44075">MSDFTHLHDYLLPISKASLNNDQVYDDFQIGGVTDAYEEGHVPNLEAADVIILGVSEDRGYGPGKRGPESPDIVRSEFYSLYYWHRDVKIADLGNLRKGVSLQDTYAALKTVLAELINSHKTVILLGGSHDLTYAQYKAYASQKYVIEVTVADAIIDLKEESQVPADKFLMEMLTEQPNYIRHYNHLAFQSYFIHPHMIETLDKLRFDCYRLGRVRENLEEIEPVLRNTDLFSIDVNIIKHNDAPANTLSPNGLGGDEACALARYAGMSGRLSSFGIYGYRPERDRESLTAKQIAQMLWYFVDGIAIRKKEALLEERDGFYEFNIVCADIDTVFLKSKKTGRWWMELPAKGKSKEKSFLPCSYSDYLMASNNEIPERWLRHQERL</sequence>
<evidence type="ECO:0000256" key="1">
    <source>
        <dbReference type="ARBA" id="ARBA00022723"/>
    </source>
</evidence>
<dbReference type="Pfam" id="PF00491">
    <property type="entry name" value="Arginase"/>
    <property type="match status" value="1"/>
</dbReference>
<gene>
    <name evidence="4" type="ORF">FEF09_00600</name>
</gene>
<comment type="similarity">
    <text evidence="3">Belongs to the arginase family.</text>
</comment>
<dbReference type="GO" id="GO:0008783">
    <property type="term" value="F:agmatinase activity"/>
    <property type="evidence" value="ECO:0007669"/>
    <property type="project" value="TreeGrafter"/>
</dbReference>
<reference evidence="4 5" key="1">
    <citation type="submission" date="2019-08" db="EMBL/GenBank/DDBJ databases">
        <title>Whole genome sequencing of chitin degrading bacteria Chitinophaga pinensis YS16.</title>
        <authorList>
            <person name="Singh R.P."/>
            <person name="Manchanda G."/>
            <person name="Maurya I.K."/>
            <person name="Joshi N.K."/>
            <person name="Srivastava A.K."/>
        </authorList>
    </citation>
    <scope>NUCLEOTIDE SEQUENCE [LARGE SCALE GENOMIC DNA]</scope>
    <source>
        <strain evidence="4 5">YS-16</strain>
    </source>
</reference>
<accession>A0A5C6LZU5</accession>
<comment type="caution">
    <text evidence="4">The sequence shown here is derived from an EMBL/GenBank/DDBJ whole genome shotgun (WGS) entry which is preliminary data.</text>
</comment>
<dbReference type="PANTHER" id="PTHR11358">
    <property type="entry name" value="ARGINASE/AGMATINASE"/>
    <property type="match status" value="1"/>
</dbReference>
<dbReference type="Gene3D" id="3.40.800.10">
    <property type="entry name" value="Ureohydrolase domain"/>
    <property type="match status" value="1"/>
</dbReference>
<keyword evidence="1" id="KW-0479">Metal-binding</keyword>
<keyword evidence="5" id="KW-1185">Reference proteome</keyword>
<dbReference type="RefSeq" id="WP_146302886.1">
    <property type="nucleotide sequence ID" value="NZ_VOHS01000001.1"/>
</dbReference>
<evidence type="ECO:0000313" key="5">
    <source>
        <dbReference type="Proteomes" id="UP000318815"/>
    </source>
</evidence>
<dbReference type="InterPro" id="IPR023696">
    <property type="entry name" value="Ureohydrolase_dom_sf"/>
</dbReference>
<proteinExistence type="inferred from homology"/>
<protein>
    <submittedName>
        <fullName evidence="4">Formimidoylglutamase</fullName>
    </submittedName>
</protein>
<dbReference type="GO" id="GO:0046872">
    <property type="term" value="F:metal ion binding"/>
    <property type="evidence" value="ECO:0007669"/>
    <property type="project" value="UniProtKB-KW"/>
</dbReference>
<dbReference type="PANTHER" id="PTHR11358:SF26">
    <property type="entry name" value="GUANIDINO ACID HYDROLASE, MITOCHONDRIAL"/>
    <property type="match status" value="1"/>
</dbReference>
<organism evidence="4 5">
    <name type="scientific">Chitinophaga pinensis</name>
    <dbReference type="NCBI Taxonomy" id="79329"/>
    <lineage>
        <taxon>Bacteria</taxon>
        <taxon>Pseudomonadati</taxon>
        <taxon>Bacteroidota</taxon>
        <taxon>Chitinophagia</taxon>
        <taxon>Chitinophagales</taxon>
        <taxon>Chitinophagaceae</taxon>
        <taxon>Chitinophaga</taxon>
    </lineage>
</organism>
<dbReference type="PROSITE" id="PS51409">
    <property type="entry name" value="ARGINASE_2"/>
    <property type="match status" value="1"/>
</dbReference>
<dbReference type="GO" id="GO:0033389">
    <property type="term" value="P:putrescine biosynthetic process from arginine, via agmatine"/>
    <property type="evidence" value="ECO:0007669"/>
    <property type="project" value="TreeGrafter"/>
</dbReference>
<keyword evidence="2" id="KW-0378">Hydrolase</keyword>
<dbReference type="EMBL" id="VOHS01000001">
    <property type="protein sequence ID" value="TWW02342.1"/>
    <property type="molecule type" value="Genomic_DNA"/>
</dbReference>
<dbReference type="Proteomes" id="UP000318815">
    <property type="component" value="Unassembled WGS sequence"/>
</dbReference>
<dbReference type="AlphaFoldDB" id="A0A5C6LZU5"/>
<dbReference type="OrthoDB" id="931936at2"/>